<dbReference type="EC" id="2.6.1.87" evidence="6"/>
<dbReference type="Proteomes" id="UP000249566">
    <property type="component" value="Chromosome 1"/>
</dbReference>
<dbReference type="GO" id="GO:0000271">
    <property type="term" value="P:polysaccharide biosynthetic process"/>
    <property type="evidence" value="ECO:0007669"/>
    <property type="project" value="TreeGrafter"/>
</dbReference>
<keyword evidence="6" id="KW-0808">Transferase</keyword>
<reference evidence="6 7" key="1">
    <citation type="submission" date="2018-06" db="EMBL/GenBank/DDBJ databases">
        <authorList>
            <consortium name="Pathogen Informatics"/>
            <person name="Doyle S."/>
        </authorList>
    </citation>
    <scope>NUCLEOTIDE SEQUENCE [LARGE SCALE GENOMIC DNA]</scope>
    <source>
        <strain evidence="6 7">NCTC12272</strain>
    </source>
</reference>
<dbReference type="InterPro" id="IPR000653">
    <property type="entry name" value="DegT/StrS_aminotransferase"/>
</dbReference>
<evidence type="ECO:0000256" key="2">
    <source>
        <dbReference type="ARBA" id="ARBA00037999"/>
    </source>
</evidence>
<dbReference type="GO" id="GO:0030170">
    <property type="term" value="F:pyridoxal phosphate binding"/>
    <property type="evidence" value="ECO:0007669"/>
    <property type="project" value="TreeGrafter"/>
</dbReference>
<gene>
    <name evidence="6" type="primary">yvfE_2</name>
    <name evidence="6" type="ORF">NCTC12272_02553</name>
</gene>
<evidence type="ECO:0000313" key="7">
    <source>
        <dbReference type="Proteomes" id="UP000249566"/>
    </source>
</evidence>
<proteinExistence type="inferred from homology"/>
<dbReference type="SUPFAM" id="SSF53383">
    <property type="entry name" value="PLP-dependent transferases"/>
    <property type="match status" value="1"/>
</dbReference>
<dbReference type="CDD" id="cd00616">
    <property type="entry name" value="AHBA_syn"/>
    <property type="match status" value="1"/>
</dbReference>
<dbReference type="InterPro" id="IPR015424">
    <property type="entry name" value="PyrdxlP-dep_Trfase"/>
</dbReference>
<organism evidence="6 7">
    <name type="scientific">Legionella pneumophila subsp. pascullei</name>
    <dbReference type="NCBI Taxonomy" id="91890"/>
    <lineage>
        <taxon>Bacteria</taxon>
        <taxon>Pseudomonadati</taxon>
        <taxon>Pseudomonadota</taxon>
        <taxon>Gammaproteobacteria</taxon>
        <taxon>Legionellales</taxon>
        <taxon>Legionellaceae</taxon>
        <taxon>Legionella</taxon>
    </lineage>
</organism>
<evidence type="ECO:0000256" key="5">
    <source>
        <dbReference type="RuleBase" id="RU004508"/>
    </source>
</evidence>
<dbReference type="Pfam" id="PF01041">
    <property type="entry name" value="DegT_DnrJ_EryC1"/>
    <property type="match status" value="1"/>
</dbReference>
<dbReference type="PANTHER" id="PTHR30244:SF34">
    <property type="entry name" value="DTDP-4-AMINO-4,6-DIDEOXYGALACTOSE TRANSAMINASE"/>
    <property type="match status" value="1"/>
</dbReference>
<sequence length="425" mass="47203">MSEDKPVRNKALPWEFPGALWIDEEEQRLVDDVIKAHSPFRYYGPDLQNMVDKLEAKFCQKIGIEYALGVNSGTAALHIGMAAFGVGPGDEVLVPGYLWVSCLSAIVRLGAIPVLVDIDQTFCMDPNDLERKISPRSKAIMCVHMSGASGYINKIAAIAEKNNLYLLEDCAQAAGGYYNGKPLGSFGDLAIFSFQLNKNMTSGEGGMIVCKKKSLYQRCFAIHDLGYPRNESGRLNTSNEEFQLWGIGSRMSELTAAFALAQLGKLDKITESMRSSKWRIREALSGINGLTFRKIPDPQGDTGPFLISIYPDKESCRAFTQELHNLGIKGQPGGLACITMREWGLHWYFNNISLVKKKSLCQDGFPWSHPKNKFAQKIHYEHGTLPICDELHDKAALLTIASRLTIEDCEQIVSAFKIAAKRVLK</sequence>
<dbReference type="PIRSF" id="PIRSF000390">
    <property type="entry name" value="PLP_StrS"/>
    <property type="match status" value="1"/>
</dbReference>
<evidence type="ECO:0000256" key="1">
    <source>
        <dbReference type="ARBA" id="ARBA00022898"/>
    </source>
</evidence>
<dbReference type="InterPro" id="IPR015422">
    <property type="entry name" value="PyrdxlP-dep_Trfase_small"/>
</dbReference>
<accession>A0AAX2J1I7</accession>
<evidence type="ECO:0000256" key="3">
    <source>
        <dbReference type="PIRSR" id="PIRSR000390-1"/>
    </source>
</evidence>
<keyword evidence="6" id="KW-0032">Aminotransferase</keyword>
<protein>
    <submittedName>
        <fullName evidence="6">Pyridoxal phosphate-dependent enzyme</fullName>
        <ecNumber evidence="6">2.6.1.87</ecNumber>
    </submittedName>
</protein>
<dbReference type="PANTHER" id="PTHR30244">
    <property type="entry name" value="TRANSAMINASE"/>
    <property type="match status" value="1"/>
</dbReference>
<dbReference type="Gene3D" id="3.40.640.10">
    <property type="entry name" value="Type I PLP-dependent aspartate aminotransferase-like (Major domain)"/>
    <property type="match status" value="1"/>
</dbReference>
<dbReference type="InterPro" id="IPR015421">
    <property type="entry name" value="PyrdxlP-dep_Trfase_major"/>
</dbReference>
<keyword evidence="1 4" id="KW-0663">Pyridoxal phosphate</keyword>
<dbReference type="GO" id="GO:0099620">
    <property type="term" value="F:UDP-4-amino-4-deoxy-L-arabinose aminotransferase"/>
    <property type="evidence" value="ECO:0007669"/>
    <property type="project" value="UniProtKB-EC"/>
</dbReference>
<feature type="active site" description="Proton acceptor" evidence="3">
    <location>
        <position position="198"/>
    </location>
</feature>
<comment type="similarity">
    <text evidence="2 5">Belongs to the DegT/DnrJ/EryC1 family.</text>
</comment>
<feature type="modified residue" description="N6-(pyridoxal phosphate)lysine" evidence="4">
    <location>
        <position position="198"/>
    </location>
</feature>
<name>A0AAX2J1I7_LEGPN</name>
<dbReference type="EMBL" id="LS483412">
    <property type="protein sequence ID" value="SQG91339.1"/>
    <property type="molecule type" value="Genomic_DNA"/>
</dbReference>
<dbReference type="AlphaFoldDB" id="A0AAX2J1I7"/>
<dbReference type="RefSeq" id="WP_050598294.1">
    <property type="nucleotide sequence ID" value="NZ_CAAAIJ010000002.1"/>
</dbReference>
<dbReference type="Gene3D" id="3.90.1150.10">
    <property type="entry name" value="Aspartate Aminotransferase, domain 1"/>
    <property type="match status" value="1"/>
</dbReference>
<evidence type="ECO:0000256" key="4">
    <source>
        <dbReference type="PIRSR" id="PIRSR000390-2"/>
    </source>
</evidence>
<evidence type="ECO:0000313" key="6">
    <source>
        <dbReference type="EMBL" id="SQG91339.1"/>
    </source>
</evidence>